<dbReference type="EMBL" id="JAVDWV010000015">
    <property type="protein sequence ID" value="MDR7156300.1"/>
    <property type="molecule type" value="Genomic_DNA"/>
</dbReference>
<proteinExistence type="predicted"/>
<organism evidence="1 2">
    <name type="scientific">Sphingobium xenophagum</name>
    <dbReference type="NCBI Taxonomy" id="121428"/>
    <lineage>
        <taxon>Bacteria</taxon>
        <taxon>Pseudomonadati</taxon>
        <taxon>Pseudomonadota</taxon>
        <taxon>Alphaproteobacteria</taxon>
        <taxon>Sphingomonadales</taxon>
        <taxon>Sphingomonadaceae</taxon>
        <taxon>Sphingobium</taxon>
    </lineage>
</organism>
<keyword evidence="2" id="KW-1185">Reference proteome</keyword>
<reference evidence="1 2" key="1">
    <citation type="submission" date="2023-07" db="EMBL/GenBank/DDBJ databases">
        <title>Sorghum-associated microbial communities from plants grown in Nebraska, USA.</title>
        <authorList>
            <person name="Schachtman D."/>
        </authorList>
    </citation>
    <scope>NUCLEOTIDE SEQUENCE [LARGE SCALE GENOMIC DNA]</scope>
    <source>
        <strain evidence="1 2">4256</strain>
    </source>
</reference>
<evidence type="ECO:0000313" key="1">
    <source>
        <dbReference type="EMBL" id="MDR7156300.1"/>
    </source>
</evidence>
<accession>A0ABU1X3Y6</accession>
<evidence type="ECO:0000313" key="2">
    <source>
        <dbReference type="Proteomes" id="UP001267638"/>
    </source>
</evidence>
<name>A0ABU1X3Y6_SPHXE</name>
<dbReference type="Proteomes" id="UP001267638">
    <property type="component" value="Unassembled WGS sequence"/>
</dbReference>
<gene>
    <name evidence="1" type="ORF">J2W40_003141</name>
</gene>
<sequence>MSETTLFQARLRGRDATHRTRNLDTHLTHGCIKLFRHFSRVRSECAPPLLRRSDAFPLKSEGAIRTLREAAR</sequence>
<comment type="caution">
    <text evidence="1">The sequence shown here is derived from an EMBL/GenBank/DDBJ whole genome shotgun (WGS) entry which is preliminary data.</text>
</comment>
<protein>
    <submittedName>
        <fullName evidence="1">Uncharacterized protein</fullName>
    </submittedName>
</protein>